<evidence type="ECO:0000256" key="6">
    <source>
        <dbReference type="ARBA" id="ARBA00049406"/>
    </source>
</evidence>
<dbReference type="InterPro" id="IPR050147">
    <property type="entry name" value="Ser/Thr_Dehydratase"/>
</dbReference>
<comment type="cofactor">
    <cofactor evidence="1">
        <name>pyridoxal 5'-phosphate</name>
        <dbReference type="ChEBI" id="CHEBI:597326"/>
    </cofactor>
</comment>
<dbReference type="STRING" id="1095629.A0A0C9XXZ3"/>
<comment type="catalytic activity">
    <reaction evidence="6">
        <text>L-serine = pyruvate + NH4(+)</text>
        <dbReference type="Rhea" id="RHEA:19169"/>
        <dbReference type="ChEBI" id="CHEBI:15361"/>
        <dbReference type="ChEBI" id="CHEBI:28938"/>
        <dbReference type="ChEBI" id="CHEBI:33384"/>
        <dbReference type="EC" id="4.3.1.17"/>
    </reaction>
</comment>
<reference evidence="8 9" key="1">
    <citation type="submission" date="2014-04" db="EMBL/GenBank/DDBJ databases">
        <authorList>
            <consortium name="DOE Joint Genome Institute"/>
            <person name="Kuo A."/>
            <person name="Kohler A."/>
            <person name="Nagy L.G."/>
            <person name="Floudas D."/>
            <person name="Copeland A."/>
            <person name="Barry K.W."/>
            <person name="Cichocki N."/>
            <person name="Veneault-Fourrey C."/>
            <person name="LaButti K."/>
            <person name="Lindquist E.A."/>
            <person name="Lipzen A."/>
            <person name="Lundell T."/>
            <person name="Morin E."/>
            <person name="Murat C."/>
            <person name="Sun H."/>
            <person name="Tunlid A."/>
            <person name="Henrissat B."/>
            <person name="Grigoriev I.V."/>
            <person name="Hibbett D.S."/>
            <person name="Martin F."/>
            <person name="Nordberg H.P."/>
            <person name="Cantor M.N."/>
            <person name="Hua S.X."/>
        </authorList>
    </citation>
    <scope>NUCLEOTIDE SEQUENCE [LARGE SCALE GENOMIC DNA]</scope>
    <source>
        <strain evidence="8 9">LaAM-08-1</strain>
    </source>
</reference>
<dbReference type="OrthoDB" id="7773036at2759"/>
<dbReference type="PANTHER" id="PTHR48078">
    <property type="entry name" value="THREONINE DEHYDRATASE, MITOCHONDRIAL-RELATED"/>
    <property type="match status" value="1"/>
</dbReference>
<evidence type="ECO:0000259" key="7">
    <source>
        <dbReference type="Pfam" id="PF00291"/>
    </source>
</evidence>
<dbReference type="EC" id="4.3.1.17" evidence="3"/>
<dbReference type="GO" id="GO:0006565">
    <property type="term" value="P:L-serine catabolic process"/>
    <property type="evidence" value="ECO:0007669"/>
    <property type="project" value="TreeGrafter"/>
</dbReference>
<evidence type="ECO:0000313" key="8">
    <source>
        <dbReference type="EMBL" id="KIK06479.1"/>
    </source>
</evidence>
<evidence type="ECO:0000256" key="2">
    <source>
        <dbReference type="ARBA" id="ARBA00010869"/>
    </source>
</evidence>
<organism evidence="8 9">
    <name type="scientific">Laccaria amethystina LaAM-08-1</name>
    <dbReference type="NCBI Taxonomy" id="1095629"/>
    <lineage>
        <taxon>Eukaryota</taxon>
        <taxon>Fungi</taxon>
        <taxon>Dikarya</taxon>
        <taxon>Basidiomycota</taxon>
        <taxon>Agaricomycotina</taxon>
        <taxon>Agaricomycetes</taxon>
        <taxon>Agaricomycetidae</taxon>
        <taxon>Agaricales</taxon>
        <taxon>Agaricineae</taxon>
        <taxon>Hydnangiaceae</taxon>
        <taxon>Laccaria</taxon>
    </lineage>
</organism>
<dbReference type="Gene3D" id="3.40.50.1100">
    <property type="match status" value="2"/>
</dbReference>
<keyword evidence="4" id="KW-0663">Pyridoxal phosphate</keyword>
<evidence type="ECO:0000313" key="9">
    <source>
        <dbReference type="Proteomes" id="UP000054477"/>
    </source>
</evidence>
<dbReference type="GO" id="GO:0009097">
    <property type="term" value="P:isoleucine biosynthetic process"/>
    <property type="evidence" value="ECO:0007669"/>
    <property type="project" value="TreeGrafter"/>
</dbReference>
<dbReference type="Proteomes" id="UP000054477">
    <property type="component" value="Unassembled WGS sequence"/>
</dbReference>
<evidence type="ECO:0000256" key="5">
    <source>
        <dbReference type="ARBA" id="ARBA00023239"/>
    </source>
</evidence>
<dbReference type="PANTHER" id="PTHR48078:SF2">
    <property type="entry name" value="CATABOLIC L-SERINE_THREONINE DEHYDRATASE"/>
    <property type="match status" value="1"/>
</dbReference>
<dbReference type="SUPFAM" id="SSF53686">
    <property type="entry name" value="Tryptophan synthase beta subunit-like PLP-dependent enzymes"/>
    <property type="match status" value="1"/>
</dbReference>
<dbReference type="EMBL" id="KN838552">
    <property type="protein sequence ID" value="KIK06479.1"/>
    <property type="molecule type" value="Genomic_DNA"/>
</dbReference>
<gene>
    <name evidence="8" type="ORF">K443DRAFT_674138</name>
</gene>
<keyword evidence="5" id="KW-0456">Lyase</keyword>
<feature type="domain" description="Tryptophan synthase beta chain-like PALP" evidence="7">
    <location>
        <begin position="3"/>
        <end position="214"/>
    </location>
</feature>
<dbReference type="AlphaFoldDB" id="A0A0C9XXZ3"/>
<name>A0A0C9XXZ3_9AGAR</name>
<keyword evidence="9" id="KW-1185">Reference proteome</keyword>
<evidence type="ECO:0000256" key="3">
    <source>
        <dbReference type="ARBA" id="ARBA00012093"/>
    </source>
</evidence>
<accession>A0A0C9XXZ3</accession>
<dbReference type="InterPro" id="IPR001926">
    <property type="entry name" value="TrpB-like_PALP"/>
</dbReference>
<dbReference type="HOGENOM" id="CLU_021152_3_0_1"/>
<protein>
    <recommendedName>
        <fullName evidence="3">L-serine ammonia-lyase</fullName>
        <ecNumber evidence="3">4.3.1.17</ecNumber>
    </recommendedName>
</protein>
<dbReference type="GO" id="GO:0006567">
    <property type="term" value="P:L-threonine catabolic process"/>
    <property type="evidence" value="ECO:0007669"/>
    <property type="project" value="TreeGrafter"/>
</dbReference>
<reference evidence="9" key="2">
    <citation type="submission" date="2015-01" db="EMBL/GenBank/DDBJ databases">
        <title>Evolutionary Origins and Diversification of the Mycorrhizal Mutualists.</title>
        <authorList>
            <consortium name="DOE Joint Genome Institute"/>
            <consortium name="Mycorrhizal Genomics Consortium"/>
            <person name="Kohler A."/>
            <person name="Kuo A."/>
            <person name="Nagy L.G."/>
            <person name="Floudas D."/>
            <person name="Copeland A."/>
            <person name="Barry K.W."/>
            <person name="Cichocki N."/>
            <person name="Veneault-Fourrey C."/>
            <person name="LaButti K."/>
            <person name="Lindquist E.A."/>
            <person name="Lipzen A."/>
            <person name="Lundell T."/>
            <person name="Morin E."/>
            <person name="Murat C."/>
            <person name="Riley R."/>
            <person name="Ohm R."/>
            <person name="Sun H."/>
            <person name="Tunlid A."/>
            <person name="Henrissat B."/>
            <person name="Grigoriev I.V."/>
            <person name="Hibbett D.S."/>
            <person name="Martin F."/>
        </authorList>
    </citation>
    <scope>NUCLEOTIDE SEQUENCE [LARGE SCALE GENOMIC DNA]</scope>
    <source>
        <strain evidence="9">LaAM-08-1</strain>
    </source>
</reference>
<evidence type="ECO:0000256" key="4">
    <source>
        <dbReference type="ARBA" id="ARBA00022898"/>
    </source>
</evidence>
<sequence length="251" mass="27213">MYSPKLSEITGASIYLKLENLQPSYSFKYRGISHFIKKAKENHGPSIHLIIASGGNAGLAAACAAHTLDVRCSVVLPKGVAESTLDFLQQEKARVVVAGRHYVEALKLAQELARNDDNTILVPAYDEPLLWEGHSSMIAEVKNQLDVKPDAIFCSVGGGGLLEGIIVGCKNENWDDVPIIGLETIGSDCFHHSLSLNRTPGHVDEKKLPPGVDVIHDKENDLYLAHFNSFSSKASSSLGASQPSVGMMKWH</sequence>
<dbReference type="InterPro" id="IPR036052">
    <property type="entry name" value="TrpB-like_PALP_sf"/>
</dbReference>
<comment type="similarity">
    <text evidence="2">Belongs to the serine/threonine dehydratase family.</text>
</comment>
<evidence type="ECO:0000256" key="1">
    <source>
        <dbReference type="ARBA" id="ARBA00001933"/>
    </source>
</evidence>
<dbReference type="Pfam" id="PF00291">
    <property type="entry name" value="PALP"/>
    <property type="match status" value="1"/>
</dbReference>
<dbReference type="GO" id="GO:0003941">
    <property type="term" value="F:L-serine ammonia-lyase activity"/>
    <property type="evidence" value="ECO:0007669"/>
    <property type="project" value="UniProtKB-EC"/>
</dbReference>
<dbReference type="GO" id="GO:0004794">
    <property type="term" value="F:threonine deaminase activity"/>
    <property type="evidence" value="ECO:0007669"/>
    <property type="project" value="TreeGrafter"/>
</dbReference>
<proteinExistence type="inferred from homology"/>